<proteinExistence type="predicted"/>
<evidence type="ECO:0000313" key="1">
    <source>
        <dbReference type="EMBL" id="MEX0429351.1"/>
    </source>
</evidence>
<keyword evidence="2" id="KW-1185">Reference proteome</keyword>
<evidence type="ECO:0000313" key="2">
    <source>
        <dbReference type="Proteomes" id="UP001556631"/>
    </source>
</evidence>
<reference evidence="1 2" key="1">
    <citation type="submission" date="2024-07" db="EMBL/GenBank/DDBJ databases">
        <authorList>
            <person name="Lee S."/>
            <person name="Kang M."/>
        </authorList>
    </citation>
    <scope>NUCLEOTIDE SEQUENCE [LARGE SCALE GENOMIC DNA]</scope>
    <source>
        <strain evidence="1 2">DS6</strain>
    </source>
</reference>
<organism evidence="1 2">
    <name type="scientific">Nocardioides eburneus</name>
    <dbReference type="NCBI Taxonomy" id="3231482"/>
    <lineage>
        <taxon>Bacteria</taxon>
        <taxon>Bacillati</taxon>
        <taxon>Actinomycetota</taxon>
        <taxon>Actinomycetes</taxon>
        <taxon>Propionibacteriales</taxon>
        <taxon>Nocardioidaceae</taxon>
        <taxon>Nocardioides</taxon>
    </lineage>
</organism>
<protein>
    <submittedName>
        <fullName evidence="1">DUF3107 domain-containing protein</fullName>
    </submittedName>
</protein>
<name>A0ABV3T2B4_9ACTN</name>
<dbReference type="EMBL" id="JBFPJR010000040">
    <property type="protein sequence ID" value="MEX0429351.1"/>
    <property type="molecule type" value="Genomic_DNA"/>
</dbReference>
<sequence>MEVKIGVQYATRELVVETDESAENVEKLVADAVTGSSLLTLTDQKGRKVFVPGEKITYVEIGARTLGQVGFHG</sequence>
<dbReference type="Pfam" id="PF11305">
    <property type="entry name" value="DUF3107"/>
    <property type="match status" value="1"/>
</dbReference>
<dbReference type="RefSeq" id="WP_367995315.1">
    <property type="nucleotide sequence ID" value="NZ_JBFPJR010000040.1"/>
</dbReference>
<comment type="caution">
    <text evidence="1">The sequence shown here is derived from an EMBL/GenBank/DDBJ whole genome shotgun (WGS) entry which is preliminary data.</text>
</comment>
<dbReference type="Proteomes" id="UP001556631">
    <property type="component" value="Unassembled WGS sequence"/>
</dbReference>
<gene>
    <name evidence="1" type="ORF">AB3X52_17165</name>
</gene>
<dbReference type="InterPro" id="IPR021456">
    <property type="entry name" value="DUF3107"/>
</dbReference>
<accession>A0ABV3T2B4</accession>